<feature type="domain" description="Tf2-1-like SH3-like" evidence="1">
    <location>
        <begin position="49"/>
        <end position="98"/>
    </location>
</feature>
<keyword evidence="3" id="KW-1185">Reference proteome</keyword>
<dbReference type="InterPro" id="IPR056924">
    <property type="entry name" value="SH3_Tf2-1"/>
</dbReference>
<evidence type="ECO:0000259" key="1">
    <source>
        <dbReference type="Pfam" id="PF24626"/>
    </source>
</evidence>
<dbReference type="Proteomes" id="UP000325315">
    <property type="component" value="Unassembled WGS sequence"/>
</dbReference>
<dbReference type="EMBL" id="SMMG02000005">
    <property type="protein sequence ID" value="KAA3473014.1"/>
    <property type="molecule type" value="Genomic_DNA"/>
</dbReference>
<protein>
    <submittedName>
        <fullName evidence="2">Pol protein</fullName>
    </submittedName>
</protein>
<proteinExistence type="predicted"/>
<organism evidence="2 3">
    <name type="scientific">Gossypium australe</name>
    <dbReference type="NCBI Taxonomy" id="47621"/>
    <lineage>
        <taxon>Eukaryota</taxon>
        <taxon>Viridiplantae</taxon>
        <taxon>Streptophyta</taxon>
        <taxon>Embryophyta</taxon>
        <taxon>Tracheophyta</taxon>
        <taxon>Spermatophyta</taxon>
        <taxon>Magnoliopsida</taxon>
        <taxon>eudicotyledons</taxon>
        <taxon>Gunneridae</taxon>
        <taxon>Pentapetalae</taxon>
        <taxon>rosids</taxon>
        <taxon>malvids</taxon>
        <taxon>Malvales</taxon>
        <taxon>Malvaceae</taxon>
        <taxon>Malvoideae</taxon>
        <taxon>Gossypium</taxon>
    </lineage>
</organism>
<accession>A0A5B6VVK5</accession>
<gene>
    <name evidence="2" type="ORF">EPI10_023428</name>
</gene>
<name>A0A5B6VVK5_9ROSI</name>
<sequence length="150" mass="17821">MELSERKIVGLDLIRETKEKVVIIRNRFKDKTYANLKRKEISFEVGDKIIRFDEKGKLSPRFVRPYEVLEKVGPVAYKLALSSKLPNIHNVFHIEELEVEPNMFNEEELVYILAREVKELRNKISPLVKVLWRNHSTKEATRERESLMRD</sequence>
<reference evidence="3" key="1">
    <citation type="journal article" date="2019" name="Plant Biotechnol. J.">
        <title>Genome sequencing of the Australian wild diploid species Gossypium australe highlights disease resistance and delayed gland morphogenesis.</title>
        <authorList>
            <person name="Cai Y."/>
            <person name="Cai X."/>
            <person name="Wang Q."/>
            <person name="Wang P."/>
            <person name="Zhang Y."/>
            <person name="Cai C."/>
            <person name="Xu Y."/>
            <person name="Wang K."/>
            <person name="Zhou Z."/>
            <person name="Wang C."/>
            <person name="Geng S."/>
            <person name="Li B."/>
            <person name="Dong Q."/>
            <person name="Hou Y."/>
            <person name="Wang H."/>
            <person name="Ai P."/>
            <person name="Liu Z."/>
            <person name="Yi F."/>
            <person name="Sun M."/>
            <person name="An G."/>
            <person name="Cheng J."/>
            <person name="Zhang Y."/>
            <person name="Shi Q."/>
            <person name="Xie Y."/>
            <person name="Shi X."/>
            <person name="Chang Y."/>
            <person name="Huang F."/>
            <person name="Chen Y."/>
            <person name="Hong S."/>
            <person name="Mi L."/>
            <person name="Sun Q."/>
            <person name="Zhang L."/>
            <person name="Zhou B."/>
            <person name="Peng R."/>
            <person name="Zhang X."/>
            <person name="Liu F."/>
        </authorList>
    </citation>
    <scope>NUCLEOTIDE SEQUENCE [LARGE SCALE GENOMIC DNA]</scope>
    <source>
        <strain evidence="3">cv. PA1801</strain>
    </source>
</reference>
<dbReference type="PANTHER" id="PTHR46148">
    <property type="entry name" value="CHROMO DOMAIN-CONTAINING PROTEIN"/>
    <property type="match status" value="1"/>
</dbReference>
<evidence type="ECO:0000313" key="2">
    <source>
        <dbReference type="EMBL" id="KAA3473014.1"/>
    </source>
</evidence>
<comment type="caution">
    <text evidence="2">The sequence shown here is derived from an EMBL/GenBank/DDBJ whole genome shotgun (WGS) entry which is preliminary data.</text>
</comment>
<dbReference type="AlphaFoldDB" id="A0A5B6VVK5"/>
<dbReference type="OrthoDB" id="996762at2759"/>
<dbReference type="PANTHER" id="PTHR46148:SF44">
    <property type="entry name" value="GAG-POL POLYPROTEIN"/>
    <property type="match status" value="1"/>
</dbReference>
<evidence type="ECO:0000313" key="3">
    <source>
        <dbReference type="Proteomes" id="UP000325315"/>
    </source>
</evidence>
<dbReference type="Pfam" id="PF24626">
    <property type="entry name" value="SH3_Tf2-1"/>
    <property type="match status" value="1"/>
</dbReference>